<name>A0AA39VY37_ACESA</name>
<dbReference type="Gene3D" id="1.25.40.10">
    <property type="entry name" value="Tetratricopeptide repeat domain"/>
    <property type="match status" value="2"/>
</dbReference>
<feature type="repeat" description="PPR" evidence="2">
    <location>
        <begin position="79"/>
        <end position="113"/>
    </location>
</feature>
<organism evidence="3 4">
    <name type="scientific">Acer saccharum</name>
    <name type="common">Sugar maple</name>
    <dbReference type="NCBI Taxonomy" id="4024"/>
    <lineage>
        <taxon>Eukaryota</taxon>
        <taxon>Viridiplantae</taxon>
        <taxon>Streptophyta</taxon>
        <taxon>Embryophyta</taxon>
        <taxon>Tracheophyta</taxon>
        <taxon>Spermatophyta</taxon>
        <taxon>Magnoliopsida</taxon>
        <taxon>eudicotyledons</taxon>
        <taxon>Gunneridae</taxon>
        <taxon>Pentapetalae</taxon>
        <taxon>rosids</taxon>
        <taxon>malvids</taxon>
        <taxon>Sapindales</taxon>
        <taxon>Sapindaceae</taxon>
        <taxon>Hippocastanoideae</taxon>
        <taxon>Acereae</taxon>
        <taxon>Acer</taxon>
    </lineage>
</organism>
<dbReference type="AlphaFoldDB" id="A0AA39VY37"/>
<dbReference type="InterPro" id="IPR011990">
    <property type="entry name" value="TPR-like_helical_dom_sf"/>
</dbReference>
<sequence>MDDYIGKSEYRNDVIVNTSLIDMFAKCGSVDLAHMVFDRTPNKDVVMWSGMLVGYGLHGRGKEAIDLYHAMKQSGVPQNDVTFVGLLTACNYSSLVNKGWKLFHCMKDYGIEPRHQHYACVVDLLGRAGYLNQAYDFIMNMPIEPGVSV</sequence>
<dbReference type="GO" id="GO:0099402">
    <property type="term" value="P:plant organ development"/>
    <property type="evidence" value="ECO:0007669"/>
    <property type="project" value="UniProtKB-ARBA"/>
</dbReference>
<dbReference type="InterPro" id="IPR002885">
    <property type="entry name" value="PPR_rpt"/>
</dbReference>
<dbReference type="Proteomes" id="UP001168877">
    <property type="component" value="Unassembled WGS sequence"/>
</dbReference>
<dbReference type="NCBIfam" id="TIGR00756">
    <property type="entry name" value="PPR"/>
    <property type="match status" value="1"/>
</dbReference>
<evidence type="ECO:0000256" key="2">
    <source>
        <dbReference type="PROSITE-ProRule" id="PRU00708"/>
    </source>
</evidence>
<dbReference type="Pfam" id="PF01535">
    <property type="entry name" value="PPR"/>
    <property type="match status" value="1"/>
</dbReference>
<dbReference type="InterPro" id="IPR046960">
    <property type="entry name" value="PPR_At4g14850-like_plant"/>
</dbReference>
<reference evidence="3" key="1">
    <citation type="journal article" date="2022" name="Plant J.">
        <title>Strategies of tolerance reflected in two North American maple genomes.</title>
        <authorList>
            <person name="McEvoy S.L."/>
            <person name="Sezen U.U."/>
            <person name="Trouern-Trend A."/>
            <person name="McMahon S.M."/>
            <person name="Schaberg P.G."/>
            <person name="Yang J."/>
            <person name="Wegrzyn J.L."/>
            <person name="Swenson N.G."/>
        </authorList>
    </citation>
    <scope>NUCLEOTIDE SEQUENCE</scope>
    <source>
        <strain evidence="3">NS2018</strain>
    </source>
</reference>
<dbReference type="GO" id="GO:0009451">
    <property type="term" value="P:RNA modification"/>
    <property type="evidence" value="ECO:0007669"/>
    <property type="project" value="InterPro"/>
</dbReference>
<evidence type="ECO:0000256" key="1">
    <source>
        <dbReference type="ARBA" id="ARBA00022737"/>
    </source>
</evidence>
<evidence type="ECO:0008006" key="5">
    <source>
        <dbReference type="Google" id="ProtNLM"/>
    </source>
</evidence>
<keyword evidence="1" id="KW-0677">Repeat</keyword>
<dbReference type="PANTHER" id="PTHR47926:SF396">
    <property type="entry name" value="PENTATRICOPEPTIDE REPEAT-CONTAINING PROTEIN"/>
    <property type="match status" value="1"/>
</dbReference>
<reference evidence="3" key="2">
    <citation type="submission" date="2023-06" db="EMBL/GenBank/DDBJ databases">
        <authorList>
            <person name="Swenson N.G."/>
            <person name="Wegrzyn J.L."/>
            <person name="Mcevoy S.L."/>
        </authorList>
    </citation>
    <scope>NUCLEOTIDE SEQUENCE</scope>
    <source>
        <strain evidence="3">NS2018</strain>
        <tissue evidence="3">Leaf</tissue>
    </source>
</reference>
<dbReference type="Pfam" id="PF13041">
    <property type="entry name" value="PPR_2"/>
    <property type="match status" value="1"/>
</dbReference>
<protein>
    <recommendedName>
        <fullName evidence="5">Pentatricopeptide repeat-containing protein</fullName>
    </recommendedName>
</protein>
<feature type="repeat" description="PPR" evidence="2">
    <location>
        <begin position="44"/>
        <end position="78"/>
    </location>
</feature>
<comment type="caution">
    <text evidence="3">The sequence shown here is derived from an EMBL/GenBank/DDBJ whole genome shotgun (WGS) entry which is preliminary data.</text>
</comment>
<dbReference type="PANTHER" id="PTHR47926">
    <property type="entry name" value="PENTATRICOPEPTIDE REPEAT-CONTAINING PROTEIN"/>
    <property type="match status" value="1"/>
</dbReference>
<keyword evidence="4" id="KW-1185">Reference proteome</keyword>
<dbReference type="FunFam" id="1.25.40.10:FF:000158">
    <property type="entry name" value="pentatricopeptide repeat-containing protein At2g33680"/>
    <property type="match status" value="1"/>
</dbReference>
<evidence type="ECO:0000313" key="3">
    <source>
        <dbReference type="EMBL" id="KAK0597282.1"/>
    </source>
</evidence>
<dbReference type="GO" id="GO:0003723">
    <property type="term" value="F:RNA binding"/>
    <property type="evidence" value="ECO:0007669"/>
    <property type="project" value="InterPro"/>
</dbReference>
<gene>
    <name evidence="3" type="ORF">LWI29_023715</name>
</gene>
<evidence type="ECO:0000313" key="4">
    <source>
        <dbReference type="Proteomes" id="UP001168877"/>
    </source>
</evidence>
<accession>A0AA39VY37</accession>
<dbReference type="EMBL" id="JAUESC010000004">
    <property type="protein sequence ID" value="KAK0597282.1"/>
    <property type="molecule type" value="Genomic_DNA"/>
</dbReference>
<proteinExistence type="predicted"/>
<dbReference type="PROSITE" id="PS51375">
    <property type="entry name" value="PPR"/>
    <property type="match status" value="2"/>
</dbReference>